<dbReference type="PANTHER" id="PTHR21456:SF1">
    <property type="entry name" value="C2 NT-TYPE DOMAIN-CONTAINING PROTEIN"/>
    <property type="match status" value="1"/>
</dbReference>
<feature type="compositionally biased region" description="Basic and acidic residues" evidence="1">
    <location>
        <begin position="265"/>
        <end position="274"/>
    </location>
</feature>
<name>A0AAW0QNL4_9PEZI</name>
<feature type="compositionally biased region" description="Basic and acidic residues" evidence="1">
    <location>
        <begin position="154"/>
        <end position="163"/>
    </location>
</feature>
<feature type="compositionally biased region" description="Basic residues" evidence="1">
    <location>
        <begin position="431"/>
        <end position="455"/>
    </location>
</feature>
<feature type="compositionally biased region" description="Polar residues" evidence="1">
    <location>
        <begin position="184"/>
        <end position="199"/>
    </location>
</feature>
<dbReference type="PANTHER" id="PTHR21456">
    <property type="entry name" value="FAMILY WITH SEQUENCE SIMILARITY 102"/>
    <property type="match status" value="1"/>
</dbReference>
<feature type="compositionally biased region" description="Basic and acidic residues" evidence="1">
    <location>
        <begin position="339"/>
        <end position="353"/>
    </location>
</feature>
<feature type="region of interest" description="Disordered" evidence="1">
    <location>
        <begin position="126"/>
        <end position="205"/>
    </location>
</feature>
<feature type="compositionally biased region" description="Basic and acidic residues" evidence="1">
    <location>
        <begin position="521"/>
        <end position="540"/>
    </location>
</feature>
<dbReference type="InterPro" id="IPR039931">
    <property type="entry name" value="EEIG1/2-like"/>
</dbReference>
<gene>
    <name evidence="3" type="ORF">PG999_008117</name>
</gene>
<feature type="compositionally biased region" description="Low complexity" evidence="1">
    <location>
        <begin position="354"/>
        <end position="364"/>
    </location>
</feature>
<organism evidence="3 4">
    <name type="scientific">Apiospora kogelbergensis</name>
    <dbReference type="NCBI Taxonomy" id="1337665"/>
    <lineage>
        <taxon>Eukaryota</taxon>
        <taxon>Fungi</taxon>
        <taxon>Dikarya</taxon>
        <taxon>Ascomycota</taxon>
        <taxon>Pezizomycotina</taxon>
        <taxon>Sordariomycetes</taxon>
        <taxon>Xylariomycetidae</taxon>
        <taxon>Amphisphaeriales</taxon>
        <taxon>Apiosporaceae</taxon>
        <taxon>Apiospora</taxon>
    </lineage>
</organism>
<feature type="compositionally biased region" description="Low complexity" evidence="1">
    <location>
        <begin position="485"/>
        <end position="498"/>
    </location>
</feature>
<feature type="compositionally biased region" description="Polar residues" evidence="1">
    <location>
        <begin position="509"/>
        <end position="520"/>
    </location>
</feature>
<evidence type="ECO:0000313" key="4">
    <source>
        <dbReference type="Proteomes" id="UP001392437"/>
    </source>
</evidence>
<feature type="region of interest" description="Disordered" evidence="1">
    <location>
        <begin position="265"/>
        <end position="294"/>
    </location>
</feature>
<dbReference type="AlphaFoldDB" id="A0AAW0QNL4"/>
<sequence>MPSLLPILVNKARKPKFELHLTIYDLNNVPLVSGTSQIKWHLPYSMHGEHRSRTSKCPIDSTNHRVSYNYSKIVPLRITIDRNNTLTECPIEFEVVQEFPSGTGMRDEKITLGTVKLNLSEYVEESENFPRRSISSNGPGAASMGGTGRARARSSLDHAREKILGPALNGRPMSGHGSRPPSSPKSTMSQGAATTSSSEGPLAEEDVAEEGIVRRYLMQDSKINSTLKIGILMVQLDGDRNYVAPALKTAPMFGGIAGIMASGESKLDASHEDPATGTTTTQTASSANKTRDASELQDMYRRALAASWSCQPGELPADECVEDIFGGGDGWKNPAAPYRNREATSRSKSRVMDDGSSSRSSGSEEVGHGHGTLRPSDLRKLRRYMHHRHHSNSSEKSGLATILGSPPLSGPLENNSNHSDLQHTGSTRSAGSHKARSVSRHRPGAPHIGSHRRQHSREDGHNGPISLDAAMSGSGMLSPAVITENNGYGNNNNNNNGRNGSGNGRRESLTSLAPTLGSLSSERDSHTSQQERGREGFRRPREVDEFEVRSDLVSWALPGAAVA</sequence>
<comment type="caution">
    <text evidence="3">The sequence shown here is derived from an EMBL/GenBank/DDBJ whole genome shotgun (WGS) entry which is preliminary data.</text>
</comment>
<feature type="compositionally biased region" description="Polar residues" evidence="1">
    <location>
        <begin position="412"/>
        <end position="430"/>
    </location>
</feature>
<evidence type="ECO:0000256" key="1">
    <source>
        <dbReference type="SAM" id="MobiDB-lite"/>
    </source>
</evidence>
<feature type="domain" description="C2 NT-type" evidence="2">
    <location>
        <begin position="7"/>
        <end position="156"/>
    </location>
</feature>
<protein>
    <recommendedName>
        <fullName evidence="2">C2 NT-type domain-containing protein</fullName>
    </recommendedName>
</protein>
<evidence type="ECO:0000313" key="3">
    <source>
        <dbReference type="EMBL" id="KAK8109980.1"/>
    </source>
</evidence>
<feature type="region of interest" description="Disordered" evidence="1">
    <location>
        <begin position="328"/>
        <end position="540"/>
    </location>
</feature>
<proteinExistence type="predicted"/>
<dbReference type="InterPro" id="IPR019448">
    <property type="entry name" value="NT-C2"/>
</dbReference>
<dbReference type="Pfam" id="PF10358">
    <property type="entry name" value="NT-C2"/>
    <property type="match status" value="1"/>
</dbReference>
<keyword evidence="4" id="KW-1185">Reference proteome</keyword>
<dbReference type="EMBL" id="JAQQWP010000007">
    <property type="protein sequence ID" value="KAK8109980.1"/>
    <property type="molecule type" value="Genomic_DNA"/>
</dbReference>
<evidence type="ECO:0000259" key="2">
    <source>
        <dbReference type="PROSITE" id="PS51840"/>
    </source>
</evidence>
<feature type="compositionally biased region" description="Basic residues" evidence="1">
    <location>
        <begin position="380"/>
        <end position="391"/>
    </location>
</feature>
<dbReference type="PROSITE" id="PS51840">
    <property type="entry name" value="C2_NT"/>
    <property type="match status" value="1"/>
</dbReference>
<reference evidence="3 4" key="1">
    <citation type="submission" date="2023-01" db="EMBL/GenBank/DDBJ databases">
        <title>Analysis of 21 Apiospora genomes using comparative genomics revels a genus with tremendous synthesis potential of carbohydrate active enzymes and secondary metabolites.</title>
        <authorList>
            <person name="Sorensen T."/>
        </authorList>
    </citation>
    <scope>NUCLEOTIDE SEQUENCE [LARGE SCALE GENOMIC DNA]</scope>
    <source>
        <strain evidence="3 4">CBS 117206</strain>
    </source>
</reference>
<dbReference type="Proteomes" id="UP001392437">
    <property type="component" value="Unassembled WGS sequence"/>
</dbReference>
<accession>A0AAW0QNL4</accession>